<proteinExistence type="predicted"/>
<dbReference type="OrthoDB" id="3797581at2759"/>
<dbReference type="AlphaFoldDB" id="A0A6A5SEM8"/>
<evidence type="ECO:0000313" key="2">
    <source>
        <dbReference type="Proteomes" id="UP000800038"/>
    </source>
</evidence>
<gene>
    <name evidence="1" type="ORF">EJ02DRAFT_266027</name>
</gene>
<dbReference type="EMBL" id="ML976088">
    <property type="protein sequence ID" value="KAF1939095.1"/>
    <property type="molecule type" value="Genomic_DNA"/>
</dbReference>
<organism evidence="1 2">
    <name type="scientific">Clathrospora elynae</name>
    <dbReference type="NCBI Taxonomy" id="706981"/>
    <lineage>
        <taxon>Eukaryota</taxon>
        <taxon>Fungi</taxon>
        <taxon>Dikarya</taxon>
        <taxon>Ascomycota</taxon>
        <taxon>Pezizomycotina</taxon>
        <taxon>Dothideomycetes</taxon>
        <taxon>Pleosporomycetidae</taxon>
        <taxon>Pleosporales</taxon>
        <taxon>Diademaceae</taxon>
        <taxon>Clathrospora</taxon>
    </lineage>
</organism>
<evidence type="ECO:0000313" key="1">
    <source>
        <dbReference type="EMBL" id="KAF1939095.1"/>
    </source>
</evidence>
<protein>
    <submittedName>
        <fullName evidence="1">Uncharacterized protein</fullName>
    </submittedName>
</protein>
<keyword evidence="2" id="KW-1185">Reference proteome</keyword>
<name>A0A6A5SEM8_9PLEO</name>
<accession>A0A6A5SEM8</accession>
<reference evidence="1" key="1">
    <citation type="journal article" date="2020" name="Stud. Mycol.">
        <title>101 Dothideomycetes genomes: a test case for predicting lifestyles and emergence of pathogens.</title>
        <authorList>
            <person name="Haridas S."/>
            <person name="Albert R."/>
            <person name="Binder M."/>
            <person name="Bloem J."/>
            <person name="Labutti K."/>
            <person name="Salamov A."/>
            <person name="Andreopoulos B."/>
            <person name="Baker S."/>
            <person name="Barry K."/>
            <person name="Bills G."/>
            <person name="Bluhm B."/>
            <person name="Cannon C."/>
            <person name="Castanera R."/>
            <person name="Culley D."/>
            <person name="Daum C."/>
            <person name="Ezra D."/>
            <person name="Gonzalez J."/>
            <person name="Henrissat B."/>
            <person name="Kuo A."/>
            <person name="Liang C."/>
            <person name="Lipzen A."/>
            <person name="Lutzoni F."/>
            <person name="Magnuson J."/>
            <person name="Mondo S."/>
            <person name="Nolan M."/>
            <person name="Ohm R."/>
            <person name="Pangilinan J."/>
            <person name="Park H.-J."/>
            <person name="Ramirez L."/>
            <person name="Alfaro M."/>
            <person name="Sun H."/>
            <person name="Tritt A."/>
            <person name="Yoshinaga Y."/>
            <person name="Zwiers L.-H."/>
            <person name="Turgeon B."/>
            <person name="Goodwin S."/>
            <person name="Spatafora J."/>
            <person name="Crous P."/>
            <person name="Grigoriev I."/>
        </authorList>
    </citation>
    <scope>NUCLEOTIDE SEQUENCE</scope>
    <source>
        <strain evidence="1">CBS 161.51</strain>
    </source>
</reference>
<sequence>MTCFRTSPIFKAGVGTSHIDVQEDSVWFEGWYGRACAGPGEKASRPHRHYQFAYYRYGISLSGTATKGQDLDRSSAFQEKLTLRGQDMLKWEFTAEEAKKRERVGKASRLWSWAEEGEGNDRGREIEH</sequence>
<dbReference type="Proteomes" id="UP000800038">
    <property type="component" value="Unassembled WGS sequence"/>
</dbReference>